<comment type="caution">
    <text evidence="1">The sequence shown here is derived from an EMBL/GenBank/DDBJ whole genome shotgun (WGS) entry which is preliminary data.</text>
</comment>
<protein>
    <submittedName>
        <fullName evidence="1">Uncharacterized protein</fullName>
    </submittedName>
</protein>
<keyword evidence="2" id="KW-1185">Reference proteome</keyword>
<sequence length="76" mass="8265">MQDALCLARPALQHAVATGSYLATLEAQQAGASGPEKVEILVAYGDAWRELDRWLTAHGAPDDREWIKRAAPHDAL</sequence>
<dbReference type="AlphaFoldDB" id="A0A4Q7M3D4"/>
<evidence type="ECO:0000313" key="2">
    <source>
        <dbReference type="Proteomes" id="UP000293852"/>
    </source>
</evidence>
<accession>A0A4Q7M3D4</accession>
<gene>
    <name evidence="1" type="ORF">EV386_2759</name>
</gene>
<name>A0A4Q7M3D4_9MICO</name>
<proteinExistence type="predicted"/>
<organism evidence="1 2">
    <name type="scientific">Xylanimonas ulmi</name>
    <dbReference type="NCBI Taxonomy" id="228973"/>
    <lineage>
        <taxon>Bacteria</taxon>
        <taxon>Bacillati</taxon>
        <taxon>Actinomycetota</taxon>
        <taxon>Actinomycetes</taxon>
        <taxon>Micrococcales</taxon>
        <taxon>Promicromonosporaceae</taxon>
        <taxon>Xylanimonas</taxon>
    </lineage>
</organism>
<reference evidence="1 2" key="1">
    <citation type="submission" date="2019-02" db="EMBL/GenBank/DDBJ databases">
        <title>Sequencing the genomes of 1000 actinobacteria strains.</title>
        <authorList>
            <person name="Klenk H.-P."/>
        </authorList>
    </citation>
    <scope>NUCLEOTIDE SEQUENCE [LARGE SCALE GENOMIC DNA]</scope>
    <source>
        <strain evidence="1 2">DSM 16932</strain>
    </source>
</reference>
<dbReference type="Proteomes" id="UP000293852">
    <property type="component" value="Unassembled WGS sequence"/>
</dbReference>
<dbReference type="EMBL" id="SGWX01000001">
    <property type="protein sequence ID" value="RZS62426.1"/>
    <property type="molecule type" value="Genomic_DNA"/>
</dbReference>
<evidence type="ECO:0000313" key="1">
    <source>
        <dbReference type="EMBL" id="RZS62426.1"/>
    </source>
</evidence>